<feature type="region of interest" description="Disordered" evidence="1">
    <location>
        <begin position="1"/>
        <end position="29"/>
    </location>
</feature>
<reference evidence="2" key="2">
    <citation type="journal article" date="2015" name="Data Brief">
        <title>Shoot transcriptome of the giant reed, Arundo donax.</title>
        <authorList>
            <person name="Barrero R.A."/>
            <person name="Guerrero F.D."/>
            <person name="Moolhuijzen P."/>
            <person name="Goolsby J.A."/>
            <person name="Tidwell J."/>
            <person name="Bellgard S.E."/>
            <person name="Bellgard M.I."/>
        </authorList>
    </citation>
    <scope>NUCLEOTIDE SEQUENCE</scope>
    <source>
        <tissue evidence="2">Shoot tissue taken approximately 20 cm above the soil surface</tissue>
    </source>
</reference>
<evidence type="ECO:0000313" key="2">
    <source>
        <dbReference type="EMBL" id="JAD71750.1"/>
    </source>
</evidence>
<feature type="compositionally biased region" description="Basic residues" evidence="1">
    <location>
        <begin position="19"/>
        <end position="29"/>
    </location>
</feature>
<dbReference type="AlphaFoldDB" id="A0A0A9CEE1"/>
<name>A0A0A9CEE1_ARUDO</name>
<reference evidence="2" key="1">
    <citation type="submission" date="2014-09" db="EMBL/GenBank/DDBJ databases">
        <authorList>
            <person name="Magalhaes I.L.F."/>
            <person name="Oliveira U."/>
            <person name="Santos F.R."/>
            <person name="Vidigal T.H.D.A."/>
            <person name="Brescovit A.D."/>
            <person name="Santos A.J."/>
        </authorList>
    </citation>
    <scope>NUCLEOTIDE SEQUENCE</scope>
    <source>
        <tissue evidence="2">Shoot tissue taken approximately 20 cm above the soil surface</tissue>
    </source>
</reference>
<organism evidence="2">
    <name type="scientific">Arundo donax</name>
    <name type="common">Giant reed</name>
    <name type="synonym">Donax arundinaceus</name>
    <dbReference type="NCBI Taxonomy" id="35708"/>
    <lineage>
        <taxon>Eukaryota</taxon>
        <taxon>Viridiplantae</taxon>
        <taxon>Streptophyta</taxon>
        <taxon>Embryophyta</taxon>
        <taxon>Tracheophyta</taxon>
        <taxon>Spermatophyta</taxon>
        <taxon>Magnoliopsida</taxon>
        <taxon>Liliopsida</taxon>
        <taxon>Poales</taxon>
        <taxon>Poaceae</taxon>
        <taxon>PACMAD clade</taxon>
        <taxon>Arundinoideae</taxon>
        <taxon>Arundineae</taxon>
        <taxon>Arundo</taxon>
    </lineage>
</organism>
<protein>
    <submittedName>
        <fullName evidence="2">Uncharacterized protein</fullName>
    </submittedName>
</protein>
<accession>A0A0A9CEE1</accession>
<evidence type="ECO:0000256" key="1">
    <source>
        <dbReference type="SAM" id="MobiDB-lite"/>
    </source>
</evidence>
<proteinExistence type="predicted"/>
<sequence>MRKKTYAERGENVKGSSHSIRRGKDRWHS</sequence>
<dbReference type="EMBL" id="GBRH01226145">
    <property type="protein sequence ID" value="JAD71750.1"/>
    <property type="molecule type" value="Transcribed_RNA"/>
</dbReference>
<feature type="compositionally biased region" description="Basic and acidic residues" evidence="1">
    <location>
        <begin position="1"/>
        <end position="12"/>
    </location>
</feature>